<keyword evidence="3 5" id="KW-0808">Transferase</keyword>
<dbReference type="OrthoDB" id="5358702at2759"/>
<dbReference type="Pfam" id="PF01239">
    <property type="entry name" value="PPTA"/>
    <property type="match status" value="1"/>
</dbReference>
<evidence type="ECO:0000256" key="4">
    <source>
        <dbReference type="ARBA" id="ARBA00022737"/>
    </source>
</evidence>
<dbReference type="PANTHER" id="PTHR11129">
    <property type="entry name" value="PROTEIN FARNESYLTRANSFERASE ALPHA SUBUNIT/RAB GERANYLGERANYL TRANSFERASE ALPHA SUBUNIT"/>
    <property type="match status" value="1"/>
</dbReference>
<name>A0A3M7SKS5_BRAPC</name>
<dbReference type="EMBL" id="REGN01001202">
    <property type="protein sequence ID" value="RNA36332.1"/>
    <property type="molecule type" value="Genomic_DNA"/>
</dbReference>
<dbReference type="PROSITE" id="PS51147">
    <property type="entry name" value="PFTA"/>
    <property type="match status" value="1"/>
</dbReference>
<sequence>MNVNECIEETNGRELIKLINEKIKTTDLNLKLCEFDILPIPDKSKDIDVITMCILLINPNFSSAWSKRKEIAIIDLFHELEFNRLILSKHFKCEQAFIHRRWLIKKITKTKGADFVNLVDQEINFLIDYLPKTKHEL</sequence>
<keyword evidence="6" id="KW-1185">Reference proteome</keyword>
<dbReference type="GO" id="GO:0008318">
    <property type="term" value="F:protein prenyltransferase activity"/>
    <property type="evidence" value="ECO:0007669"/>
    <property type="project" value="InterPro"/>
</dbReference>
<evidence type="ECO:0000313" key="6">
    <source>
        <dbReference type="Proteomes" id="UP000276133"/>
    </source>
</evidence>
<evidence type="ECO:0000313" key="5">
    <source>
        <dbReference type="EMBL" id="RNA36332.1"/>
    </source>
</evidence>
<dbReference type="GO" id="GO:0005737">
    <property type="term" value="C:cytoplasm"/>
    <property type="evidence" value="ECO:0007669"/>
    <property type="project" value="TreeGrafter"/>
</dbReference>
<dbReference type="PANTHER" id="PTHR11129:SF3">
    <property type="entry name" value="PROTEIN PRENYLTRANSFERASE ALPHA SUBUNIT REPEAT-CONTAINING PROTEIN 1"/>
    <property type="match status" value="1"/>
</dbReference>
<comment type="similarity">
    <text evidence="1">Belongs to the protein prenyltransferase subunit alpha family.</text>
</comment>
<evidence type="ECO:0000256" key="3">
    <source>
        <dbReference type="ARBA" id="ARBA00022679"/>
    </source>
</evidence>
<organism evidence="5 6">
    <name type="scientific">Brachionus plicatilis</name>
    <name type="common">Marine rotifer</name>
    <name type="synonym">Brachionus muelleri</name>
    <dbReference type="NCBI Taxonomy" id="10195"/>
    <lineage>
        <taxon>Eukaryota</taxon>
        <taxon>Metazoa</taxon>
        <taxon>Spiralia</taxon>
        <taxon>Gnathifera</taxon>
        <taxon>Rotifera</taxon>
        <taxon>Eurotatoria</taxon>
        <taxon>Monogononta</taxon>
        <taxon>Pseudotrocha</taxon>
        <taxon>Ploima</taxon>
        <taxon>Brachionidae</taxon>
        <taxon>Brachionus</taxon>
    </lineage>
</organism>
<dbReference type="Proteomes" id="UP000276133">
    <property type="component" value="Unassembled WGS sequence"/>
</dbReference>
<protein>
    <submittedName>
        <fullName evidence="5">Prenyltransferase alpha subunit repeat-containing 1</fullName>
    </submittedName>
</protein>
<comment type="caution">
    <text evidence="5">The sequence shown here is derived from an EMBL/GenBank/DDBJ whole genome shotgun (WGS) entry which is preliminary data.</text>
</comment>
<evidence type="ECO:0000256" key="1">
    <source>
        <dbReference type="ARBA" id="ARBA00006734"/>
    </source>
</evidence>
<proteinExistence type="inferred from homology"/>
<dbReference type="Gene3D" id="1.25.40.120">
    <property type="entry name" value="Protein prenylyltransferase"/>
    <property type="match status" value="1"/>
</dbReference>
<keyword evidence="4" id="KW-0677">Repeat</keyword>
<dbReference type="SUPFAM" id="SSF48439">
    <property type="entry name" value="Protein prenylyltransferase"/>
    <property type="match status" value="1"/>
</dbReference>
<gene>
    <name evidence="5" type="ORF">BpHYR1_001823</name>
</gene>
<accession>A0A3M7SKS5</accession>
<evidence type="ECO:0000256" key="2">
    <source>
        <dbReference type="ARBA" id="ARBA00022602"/>
    </source>
</evidence>
<keyword evidence="2" id="KW-0637">Prenyltransferase</keyword>
<dbReference type="AlphaFoldDB" id="A0A3M7SKS5"/>
<dbReference type="InterPro" id="IPR002088">
    <property type="entry name" value="Prenyl_trans_a"/>
</dbReference>
<reference evidence="5 6" key="1">
    <citation type="journal article" date="2018" name="Sci. Rep.">
        <title>Genomic signatures of local adaptation to the degree of environmental predictability in rotifers.</title>
        <authorList>
            <person name="Franch-Gras L."/>
            <person name="Hahn C."/>
            <person name="Garcia-Roger E.M."/>
            <person name="Carmona M.J."/>
            <person name="Serra M."/>
            <person name="Gomez A."/>
        </authorList>
    </citation>
    <scope>NUCLEOTIDE SEQUENCE [LARGE SCALE GENOMIC DNA]</scope>
    <source>
        <strain evidence="5">HYR1</strain>
    </source>
</reference>